<dbReference type="PANTHER" id="PTHR48421">
    <property type="entry name" value="MYCBP-ASSOCIATED PROTEIN"/>
    <property type="match status" value="1"/>
</dbReference>
<accession>A0A814EFQ0</accession>
<dbReference type="Proteomes" id="UP000663879">
    <property type="component" value="Unassembled WGS sequence"/>
</dbReference>
<reference evidence="2" key="1">
    <citation type="submission" date="2021-02" db="EMBL/GenBank/DDBJ databases">
        <authorList>
            <person name="Nowell W R."/>
        </authorList>
    </citation>
    <scope>NUCLEOTIDE SEQUENCE</scope>
    <source>
        <strain evidence="2">Ploen Becks lab</strain>
    </source>
</reference>
<evidence type="ECO:0000256" key="1">
    <source>
        <dbReference type="SAM" id="MobiDB-lite"/>
    </source>
</evidence>
<sequence>MSTVSRADTKLRKEKPKKKTDEIGKLSPTHSEIEEKLTFKTIDGEDIQNLAIKDDDLQKLKKPKSQTLDAIEKEILVKKVDKTAFPKIEVKVAKLAPERPIKPIDVSDNLGIRFDKYGNCVPYSILGNIEDYLQEAVSNGKSIDLPYETLDSDKPKADLYLKETNSNVNSSKKFKPSLNGDSGENALNNWQDKMDERKNTQNVISNRKKSFFKIEKINRSIDGLVMNQSDKAQQYNEIKTLLDRTLPLVEHGKGYRLGSEFWNQPLRIGNDETGLFTTLKKSEQGILGPIELISKPLSTLKESDFCANQPPVSHYPWHESKYLNQRLKKLEPLISELIPHRPQFSRLEIIGKNPLNPNDENEEVDLGPKNGSNSDYIIVDDTWINQNIINKENKENLNNPYFMSEEQDPEILAVHPNVVQGPIFGPCIVFGGQTADWTGNDLENAGIVALESRLNFETKAGKRVLATFEIHNIGTTSIYYDWRKLQDPNPFQMTNSKVQRFYFDTRSNVILPGDVLKMHIVFKSNIGGIFTEKWEFVTHPRLLSAASLVLTLRGVAVQEDKFKKNRILLEKKLFLKEAEIIAQSIVDLILSGVRTPERCASPERAYMTEEDLFIEKNPQFFYDHETVNELKSLYLELFDESERSAHINEWDLSVNNFKTMIMSMNDEDDSKKQDLLFKLNYLIEKISFRAYVPTNSTMYNACYNTLCSAIDEICTDLNKLKANLNLPIILLDDPYPTYDEKERRYEEWKREFEVFKQIEQEKKNRLEKEKGKDTKSKKGGTAQGDKKDDKKKDEKKKTTPTPAAGSKSRISRMETSRSASQAQDKNDERTKTPIVLNERQILNREIFKEKAYIDVYELLIKTVDNIEKMFHESYSKQDDIKLLESFIMQKQYLNMAPMNSDFID</sequence>
<feature type="region of interest" description="Disordered" evidence="1">
    <location>
        <begin position="765"/>
        <end position="830"/>
    </location>
</feature>
<protein>
    <recommendedName>
        <fullName evidence="4">MYCBP-associated protein</fullName>
    </recommendedName>
</protein>
<feature type="region of interest" description="Disordered" evidence="1">
    <location>
        <begin position="1"/>
        <end position="27"/>
    </location>
</feature>
<feature type="compositionally biased region" description="Basic and acidic residues" evidence="1">
    <location>
        <begin position="765"/>
        <end position="776"/>
    </location>
</feature>
<evidence type="ECO:0000313" key="2">
    <source>
        <dbReference type="EMBL" id="CAF0968291.1"/>
    </source>
</evidence>
<dbReference type="EMBL" id="CAJNOC010003112">
    <property type="protein sequence ID" value="CAF0968291.1"/>
    <property type="molecule type" value="Genomic_DNA"/>
</dbReference>
<dbReference type="PANTHER" id="PTHR48421:SF1">
    <property type="entry name" value="MYCBP-ASSOCIATED PROTEIN"/>
    <property type="match status" value="1"/>
</dbReference>
<name>A0A814EFQ0_9BILA</name>
<dbReference type="InterPro" id="IPR032707">
    <property type="entry name" value="MYCBPAP"/>
</dbReference>
<evidence type="ECO:0008006" key="4">
    <source>
        <dbReference type="Google" id="ProtNLM"/>
    </source>
</evidence>
<organism evidence="2 3">
    <name type="scientific">Brachionus calyciflorus</name>
    <dbReference type="NCBI Taxonomy" id="104777"/>
    <lineage>
        <taxon>Eukaryota</taxon>
        <taxon>Metazoa</taxon>
        <taxon>Spiralia</taxon>
        <taxon>Gnathifera</taxon>
        <taxon>Rotifera</taxon>
        <taxon>Eurotatoria</taxon>
        <taxon>Monogononta</taxon>
        <taxon>Pseudotrocha</taxon>
        <taxon>Ploima</taxon>
        <taxon>Brachionidae</taxon>
        <taxon>Brachionus</taxon>
    </lineage>
</organism>
<dbReference type="AlphaFoldDB" id="A0A814EFQ0"/>
<proteinExistence type="predicted"/>
<feature type="compositionally biased region" description="Basic and acidic residues" evidence="1">
    <location>
        <begin position="784"/>
        <end position="797"/>
    </location>
</feature>
<comment type="caution">
    <text evidence="2">The sequence shown here is derived from an EMBL/GenBank/DDBJ whole genome shotgun (WGS) entry which is preliminary data.</text>
</comment>
<keyword evidence="3" id="KW-1185">Reference proteome</keyword>
<dbReference type="Pfam" id="PF14646">
    <property type="entry name" value="MYCBPAP"/>
    <property type="match status" value="1"/>
</dbReference>
<evidence type="ECO:0000313" key="3">
    <source>
        <dbReference type="Proteomes" id="UP000663879"/>
    </source>
</evidence>
<dbReference type="OrthoDB" id="10263316at2759"/>
<gene>
    <name evidence="2" type="ORF">OXX778_LOCUS14781</name>
</gene>